<organism evidence="2 3">
    <name type="scientific">Athelia psychrophila</name>
    <dbReference type="NCBI Taxonomy" id="1759441"/>
    <lineage>
        <taxon>Eukaryota</taxon>
        <taxon>Fungi</taxon>
        <taxon>Dikarya</taxon>
        <taxon>Basidiomycota</taxon>
        <taxon>Agaricomycotina</taxon>
        <taxon>Agaricomycetes</taxon>
        <taxon>Agaricomycetidae</taxon>
        <taxon>Atheliales</taxon>
        <taxon>Atheliaceae</taxon>
        <taxon>Athelia</taxon>
    </lineage>
</organism>
<evidence type="ECO:0000313" key="3">
    <source>
        <dbReference type="Proteomes" id="UP000076532"/>
    </source>
</evidence>
<dbReference type="EMBL" id="KV417501">
    <property type="protein sequence ID" value="KZP28793.1"/>
    <property type="molecule type" value="Genomic_DNA"/>
</dbReference>
<dbReference type="AlphaFoldDB" id="A0A166RY52"/>
<feature type="compositionally biased region" description="Polar residues" evidence="1">
    <location>
        <begin position="28"/>
        <end position="49"/>
    </location>
</feature>
<feature type="region of interest" description="Disordered" evidence="1">
    <location>
        <begin position="1"/>
        <end position="66"/>
    </location>
</feature>
<feature type="region of interest" description="Disordered" evidence="1">
    <location>
        <begin position="104"/>
        <end position="140"/>
    </location>
</feature>
<proteinExistence type="predicted"/>
<feature type="non-terminal residue" evidence="2">
    <location>
        <position position="298"/>
    </location>
</feature>
<feature type="region of interest" description="Disordered" evidence="1">
    <location>
        <begin position="170"/>
        <end position="192"/>
    </location>
</feature>
<name>A0A166RY52_9AGAM</name>
<reference evidence="2 3" key="1">
    <citation type="journal article" date="2016" name="Mol. Biol. Evol.">
        <title>Comparative Genomics of Early-Diverging Mushroom-Forming Fungi Provides Insights into the Origins of Lignocellulose Decay Capabilities.</title>
        <authorList>
            <person name="Nagy L.G."/>
            <person name="Riley R."/>
            <person name="Tritt A."/>
            <person name="Adam C."/>
            <person name="Daum C."/>
            <person name="Floudas D."/>
            <person name="Sun H."/>
            <person name="Yadav J.S."/>
            <person name="Pangilinan J."/>
            <person name="Larsson K.H."/>
            <person name="Matsuura K."/>
            <person name="Barry K."/>
            <person name="Labutti K."/>
            <person name="Kuo R."/>
            <person name="Ohm R.A."/>
            <person name="Bhattacharya S.S."/>
            <person name="Shirouzu T."/>
            <person name="Yoshinaga Y."/>
            <person name="Martin F.M."/>
            <person name="Grigoriev I.V."/>
            <person name="Hibbett D.S."/>
        </authorList>
    </citation>
    <scope>NUCLEOTIDE SEQUENCE [LARGE SCALE GENOMIC DNA]</scope>
    <source>
        <strain evidence="2 3">CBS 109695</strain>
    </source>
</reference>
<evidence type="ECO:0000256" key="1">
    <source>
        <dbReference type="SAM" id="MobiDB-lite"/>
    </source>
</evidence>
<dbReference type="Proteomes" id="UP000076532">
    <property type="component" value="Unassembled WGS sequence"/>
</dbReference>
<feature type="region of interest" description="Disordered" evidence="1">
    <location>
        <begin position="211"/>
        <end position="230"/>
    </location>
</feature>
<feature type="compositionally biased region" description="Basic residues" evidence="1">
    <location>
        <begin position="1"/>
        <end position="10"/>
    </location>
</feature>
<feature type="compositionally biased region" description="Low complexity" evidence="1">
    <location>
        <begin position="122"/>
        <end position="140"/>
    </location>
</feature>
<gene>
    <name evidence="2" type="ORF">FIBSPDRAFT_852044</name>
</gene>
<keyword evidence="3" id="KW-1185">Reference proteome</keyword>
<protein>
    <submittedName>
        <fullName evidence="2">Uncharacterized protein</fullName>
    </submittedName>
</protein>
<accession>A0A166RY52</accession>
<feature type="region of interest" description="Disordered" evidence="1">
    <location>
        <begin position="265"/>
        <end position="298"/>
    </location>
</feature>
<evidence type="ECO:0000313" key="2">
    <source>
        <dbReference type="EMBL" id="KZP28793.1"/>
    </source>
</evidence>
<feature type="compositionally biased region" description="Pro residues" evidence="1">
    <location>
        <begin position="55"/>
        <end position="66"/>
    </location>
</feature>
<sequence length="298" mass="32312">MARKLTKPRRSISDGRTRHSRRPRYSVPATNNVAVPRSNANLSSQSGVRFSSGCRPPPLAMDPPIPALQSMSAGSVGCLAPDDTTSQSHCSTAFNRSVDYLLMQPTRRPPLAGRKLTKRRPATASHSSTPPSSYSPSASASRPLSWYSVLVPSAELSPRPLSPSDIALAKGLPYDDRPPARDLPPPAYKPAAHTLRRTRRLSLRELAADEAISSDSWPRARPRHTSTTPISDMRKRHRSLSFLPSSLLDGDMGRLSRRYRTLTTRSSTDALSSLALNGVVSPPTEKPAGHSTAANDKP</sequence>